<dbReference type="PANTHER" id="PTHR32332:SF33">
    <property type="entry name" value="NITRONATE MONOOXYGENASE DOMAIN-CONTAINING PROTEIN"/>
    <property type="match status" value="1"/>
</dbReference>
<organism evidence="1 2">
    <name type="scientific">Actinotalea fermentans</name>
    <dbReference type="NCBI Taxonomy" id="43671"/>
    <lineage>
        <taxon>Bacteria</taxon>
        <taxon>Bacillati</taxon>
        <taxon>Actinomycetota</taxon>
        <taxon>Actinomycetes</taxon>
        <taxon>Micrococcales</taxon>
        <taxon>Cellulomonadaceae</taxon>
        <taxon>Actinotalea</taxon>
    </lineage>
</organism>
<dbReference type="EMBL" id="BJYK01000001">
    <property type="protein sequence ID" value="GEN78574.1"/>
    <property type="molecule type" value="Genomic_DNA"/>
</dbReference>
<keyword evidence="1" id="KW-0560">Oxidoreductase</keyword>
<dbReference type="Pfam" id="PF03060">
    <property type="entry name" value="NMO"/>
    <property type="match status" value="1"/>
</dbReference>
<dbReference type="SUPFAM" id="SSF51412">
    <property type="entry name" value="Inosine monophosphate dehydrogenase (IMPDH)"/>
    <property type="match status" value="1"/>
</dbReference>
<evidence type="ECO:0000313" key="1">
    <source>
        <dbReference type="EMBL" id="GEN78574.1"/>
    </source>
</evidence>
<dbReference type="InterPro" id="IPR013785">
    <property type="entry name" value="Aldolase_TIM"/>
</dbReference>
<comment type="caution">
    <text evidence="1">The sequence shown here is derived from an EMBL/GenBank/DDBJ whole genome shotgun (WGS) entry which is preliminary data.</text>
</comment>
<keyword evidence="1" id="KW-0223">Dioxygenase</keyword>
<dbReference type="Gene3D" id="3.20.20.70">
    <property type="entry name" value="Aldolase class I"/>
    <property type="match status" value="1"/>
</dbReference>
<protein>
    <submittedName>
        <fullName evidence="1">2-nitropropane dioxygenase</fullName>
    </submittedName>
</protein>
<evidence type="ECO:0000313" key="2">
    <source>
        <dbReference type="Proteomes" id="UP000321484"/>
    </source>
</evidence>
<dbReference type="GO" id="GO:0051213">
    <property type="term" value="F:dioxygenase activity"/>
    <property type="evidence" value="ECO:0007669"/>
    <property type="project" value="UniProtKB-KW"/>
</dbReference>
<dbReference type="RefSeq" id="WP_034243474.1">
    <property type="nucleotide sequence ID" value="NZ_BJYK01000001.1"/>
</dbReference>
<accession>A0A511YTQ6</accession>
<name>A0A511YTQ6_9CELL</name>
<keyword evidence="2" id="KW-1185">Reference proteome</keyword>
<gene>
    <name evidence="1" type="ORF">AFE02nite_03080</name>
</gene>
<reference evidence="1 2" key="1">
    <citation type="submission" date="2019-07" db="EMBL/GenBank/DDBJ databases">
        <title>Whole genome shotgun sequence of Actinotalea fermentans NBRC 105374.</title>
        <authorList>
            <person name="Hosoyama A."/>
            <person name="Uohara A."/>
            <person name="Ohji S."/>
            <person name="Ichikawa N."/>
        </authorList>
    </citation>
    <scope>NUCLEOTIDE SEQUENCE [LARGE SCALE GENOMIC DNA]</scope>
    <source>
        <strain evidence="1 2">NBRC 105374</strain>
    </source>
</reference>
<dbReference type="Proteomes" id="UP000321484">
    <property type="component" value="Unassembled WGS sequence"/>
</dbReference>
<dbReference type="PANTHER" id="PTHR32332">
    <property type="entry name" value="2-NITROPROPANE DIOXYGENASE"/>
    <property type="match status" value="1"/>
</dbReference>
<proteinExistence type="predicted"/>
<sequence>MGVAVSSWRLAGEVARAGQLGVVSGTALDLVLVRRLQDGDPGRAVRRALADFPYRGVAAQILDTYLAIDGRAPAEPYGKAPKASLQAGADAQRLAVAAGFVEVHLAKAGHDGMVGINLLEKIQMSTPAILYGAMLAGVDVVLMGAGIPREIPHLLDELAAHHRGEVPVDVLGAAEGTHRVVLDAADLFDGAPPALRRPAFVAIVSADILATHLAKDDRTRPDGFVVEGPTAGGHNAPARGRPVLDDLGQPVFGPRDEADLDRVAATELPFWLAGGYGTPEGLARALAAGATGVQVGTAFALAAESGFTPALRAQALEQLRAGTLEVRTDPLVSPTGFPFKVAQLPGTLADKALAEARVRPPCDLGYLRRPYVRPTGTVGYQCPAEPVDVYVRKGGTAEAAAGRGCLCNSLLAAVGLGQVRGDAVELPLVTLGTDLDGARRLLEAHPGGWTAHDVVDWVVASSSVQPA</sequence>
<dbReference type="AlphaFoldDB" id="A0A511YTQ6"/>